<dbReference type="AlphaFoldDB" id="A0A565C0W1"/>
<comment type="caution">
    <text evidence="2">The sequence shown here is derived from an EMBL/GenBank/DDBJ whole genome shotgun (WGS) entry which is preliminary data.</text>
</comment>
<accession>A0A565C0W1</accession>
<feature type="region of interest" description="Disordered" evidence="1">
    <location>
        <begin position="134"/>
        <end position="162"/>
    </location>
</feature>
<evidence type="ECO:0000256" key="1">
    <source>
        <dbReference type="SAM" id="MobiDB-lite"/>
    </source>
</evidence>
<dbReference type="EMBL" id="CABITT030000006">
    <property type="protein sequence ID" value="VVB07279.1"/>
    <property type="molecule type" value="Genomic_DNA"/>
</dbReference>
<evidence type="ECO:0000313" key="3">
    <source>
        <dbReference type="Proteomes" id="UP000489600"/>
    </source>
</evidence>
<reference evidence="2" key="1">
    <citation type="submission" date="2019-07" db="EMBL/GenBank/DDBJ databases">
        <authorList>
            <person name="Dittberner H."/>
        </authorList>
    </citation>
    <scope>NUCLEOTIDE SEQUENCE [LARGE SCALE GENOMIC DNA]</scope>
</reference>
<evidence type="ECO:0000313" key="2">
    <source>
        <dbReference type="EMBL" id="VVB07279.1"/>
    </source>
</evidence>
<name>A0A565C0W1_9BRAS</name>
<proteinExistence type="predicted"/>
<dbReference type="Proteomes" id="UP000489600">
    <property type="component" value="Unassembled WGS sequence"/>
</dbReference>
<keyword evidence="3" id="KW-1185">Reference proteome</keyword>
<sequence length="162" mass="18206">MRKELLLQCPSFGRRPTDAKTGRGLIDGWRSYTTRRVNSGGRKPRRLSACSSYQKGEDGFHGFIPIDEEGVPYCLIPSYASDPIRDKKLELAEQEIKSLKKDNHILKEDSNSFNEMFAILASTNPAIAKMMRKKKEAATTRGERTSGTSNDFVSGLFDMNSH</sequence>
<protein>
    <submittedName>
        <fullName evidence="2">Uncharacterized protein</fullName>
    </submittedName>
</protein>
<organism evidence="2 3">
    <name type="scientific">Arabis nemorensis</name>
    <dbReference type="NCBI Taxonomy" id="586526"/>
    <lineage>
        <taxon>Eukaryota</taxon>
        <taxon>Viridiplantae</taxon>
        <taxon>Streptophyta</taxon>
        <taxon>Embryophyta</taxon>
        <taxon>Tracheophyta</taxon>
        <taxon>Spermatophyta</taxon>
        <taxon>Magnoliopsida</taxon>
        <taxon>eudicotyledons</taxon>
        <taxon>Gunneridae</taxon>
        <taxon>Pentapetalae</taxon>
        <taxon>rosids</taxon>
        <taxon>malvids</taxon>
        <taxon>Brassicales</taxon>
        <taxon>Brassicaceae</taxon>
        <taxon>Arabideae</taxon>
        <taxon>Arabis</taxon>
    </lineage>
</organism>
<gene>
    <name evidence="2" type="ORF">ANE_LOCUS17723</name>
</gene>